<feature type="compositionally biased region" description="Low complexity" evidence="1">
    <location>
        <begin position="471"/>
        <end position="484"/>
    </location>
</feature>
<organism evidence="3 4">
    <name type="scientific">Lachnellula hyalina</name>
    <dbReference type="NCBI Taxonomy" id="1316788"/>
    <lineage>
        <taxon>Eukaryota</taxon>
        <taxon>Fungi</taxon>
        <taxon>Dikarya</taxon>
        <taxon>Ascomycota</taxon>
        <taxon>Pezizomycotina</taxon>
        <taxon>Leotiomycetes</taxon>
        <taxon>Helotiales</taxon>
        <taxon>Lachnaceae</taxon>
        <taxon>Lachnellula</taxon>
    </lineage>
</organism>
<dbReference type="PROSITE" id="PS00299">
    <property type="entry name" value="UBIQUITIN_1"/>
    <property type="match status" value="1"/>
</dbReference>
<sequence length="525" mass="58139">MSSKPLDSALNVNLRQPHDTAPGAYNTIEAHDADGRTLTISLRRTIRVPDNGSTYSLPPDLGAFPIYNVLDHRIKLPSHLVKKGGAFIPIYKREAMWIHFTATKPFAVKVYVGGVNAISGESKVVTEVTGQRRKENKSIQDYVVPPMQQWLDGIASTDGKVLQFVAAPVGSGYSVEAQVTGQESITGMQFEIVPSKLIPPPQPERAILSKPFRAQVPVPDMQIFVKTLTGYIITITCSRNNYIDEIKSLVQDQEGIPTDQQRLIYAGKQLEDDRFLSDYSIYHEATIRLVLRLRGGGEDPQKVMERETAKAMEMAVAAGGSIKQVIVQDRYYDGDWEADKMVMFNLQLFNAATFESLGIPVPSTPITANTYAQHGYPFFNLEEESSGIAGSFKLDTVGQLDKAANKNQALHKAEEGLKFPNVKIGDQVSSKDDDIEFEDSNDKEGINIEDSTDGAELFDDDEEEDEDPDLDLTPQTSSQNSTPSRVKLNLVDQKSIFLPIRLLKVDCQKAGNGGKGEKKRSFYEN</sequence>
<evidence type="ECO:0000256" key="1">
    <source>
        <dbReference type="SAM" id="MobiDB-lite"/>
    </source>
</evidence>
<reference evidence="3 4" key="1">
    <citation type="submission" date="2018-05" db="EMBL/GenBank/DDBJ databases">
        <title>Genome sequencing and assembly of the regulated plant pathogen Lachnellula willkommii and related sister species for the development of diagnostic species identification markers.</title>
        <authorList>
            <person name="Giroux E."/>
            <person name="Bilodeau G."/>
        </authorList>
    </citation>
    <scope>NUCLEOTIDE SEQUENCE [LARGE SCALE GENOMIC DNA]</scope>
    <source>
        <strain evidence="3 4">CBS 185.66</strain>
    </source>
</reference>
<dbReference type="InterPro" id="IPR019956">
    <property type="entry name" value="Ubiquitin_dom"/>
</dbReference>
<protein>
    <submittedName>
        <fullName evidence="3">Ubiquitin-60S ribosomal protein L40</fullName>
    </submittedName>
</protein>
<comment type="caution">
    <text evidence="3">The sequence shown here is derived from an EMBL/GenBank/DDBJ whole genome shotgun (WGS) entry which is preliminary data.</text>
</comment>
<evidence type="ECO:0000313" key="4">
    <source>
        <dbReference type="Proteomes" id="UP000431533"/>
    </source>
</evidence>
<dbReference type="PRINTS" id="PR00348">
    <property type="entry name" value="UBIQUITIN"/>
</dbReference>
<dbReference type="Gene3D" id="3.10.20.90">
    <property type="entry name" value="Phosphatidylinositol 3-kinase Catalytic Subunit, Chain A, domain 1"/>
    <property type="match status" value="1"/>
</dbReference>
<evidence type="ECO:0000259" key="2">
    <source>
        <dbReference type="PROSITE" id="PS50053"/>
    </source>
</evidence>
<gene>
    <name evidence="3" type="primary">RPL40</name>
    <name evidence="3" type="ORF">LHYA1_G000835</name>
</gene>
<feature type="region of interest" description="Disordered" evidence="1">
    <location>
        <begin position="430"/>
        <end position="486"/>
    </location>
</feature>
<dbReference type="GO" id="GO:0005840">
    <property type="term" value="C:ribosome"/>
    <property type="evidence" value="ECO:0007669"/>
    <property type="project" value="UniProtKB-KW"/>
</dbReference>
<feature type="compositionally biased region" description="Acidic residues" evidence="1">
    <location>
        <begin position="450"/>
        <end position="470"/>
    </location>
</feature>
<dbReference type="InterPro" id="IPR050158">
    <property type="entry name" value="Ubiquitin_ubiquitin-like"/>
</dbReference>
<dbReference type="InterPro" id="IPR000626">
    <property type="entry name" value="Ubiquitin-like_dom"/>
</dbReference>
<dbReference type="Proteomes" id="UP000431533">
    <property type="component" value="Unassembled WGS sequence"/>
</dbReference>
<feature type="domain" description="Ubiquitin-like" evidence="2">
    <location>
        <begin position="221"/>
        <end position="296"/>
    </location>
</feature>
<dbReference type="SUPFAM" id="SSF54236">
    <property type="entry name" value="Ubiquitin-like"/>
    <property type="match status" value="1"/>
</dbReference>
<dbReference type="AlphaFoldDB" id="A0A8H8R973"/>
<keyword evidence="3" id="KW-0687">Ribonucleoprotein</keyword>
<dbReference type="Pfam" id="PF00240">
    <property type="entry name" value="ubiquitin"/>
    <property type="match status" value="1"/>
</dbReference>
<dbReference type="OrthoDB" id="428577at2759"/>
<accession>A0A8H8R973</accession>
<dbReference type="PROSITE" id="PS50053">
    <property type="entry name" value="UBIQUITIN_2"/>
    <property type="match status" value="1"/>
</dbReference>
<dbReference type="EMBL" id="QGMH01000003">
    <property type="protein sequence ID" value="TVY30842.1"/>
    <property type="molecule type" value="Genomic_DNA"/>
</dbReference>
<dbReference type="PANTHER" id="PTHR10666">
    <property type="entry name" value="UBIQUITIN"/>
    <property type="match status" value="1"/>
</dbReference>
<dbReference type="InterPro" id="IPR029071">
    <property type="entry name" value="Ubiquitin-like_domsf"/>
</dbReference>
<dbReference type="RefSeq" id="XP_031009626.1">
    <property type="nucleotide sequence ID" value="XM_031145824.1"/>
</dbReference>
<keyword evidence="3" id="KW-0689">Ribosomal protein</keyword>
<evidence type="ECO:0000313" key="3">
    <source>
        <dbReference type="EMBL" id="TVY30842.1"/>
    </source>
</evidence>
<name>A0A8H8R973_9HELO</name>
<proteinExistence type="predicted"/>
<dbReference type="InterPro" id="IPR019954">
    <property type="entry name" value="Ubiquitin_CS"/>
</dbReference>
<dbReference type="FunFam" id="3.10.20.90:FF:000160">
    <property type="entry name" value="Polyubiquitin-C"/>
    <property type="match status" value="1"/>
</dbReference>
<dbReference type="SMART" id="SM00213">
    <property type="entry name" value="UBQ"/>
    <property type="match status" value="1"/>
</dbReference>
<dbReference type="GeneID" id="41981033"/>
<keyword evidence="4" id="KW-1185">Reference proteome</keyword>